<dbReference type="RefSeq" id="WP_053924956.1">
    <property type="nucleotide sequence ID" value="NZ_LGKG01000140.1"/>
</dbReference>
<name>A0A0N0GZC8_9ACTN</name>
<reference evidence="2" key="1">
    <citation type="submission" date="2015-07" db="EMBL/GenBank/DDBJ databases">
        <authorList>
            <person name="Ju K.-S."/>
            <person name="Doroghazi J.R."/>
            <person name="Metcalf W.W."/>
        </authorList>
    </citation>
    <scope>NUCLEOTIDE SEQUENCE [LARGE SCALE GENOMIC DNA]</scope>
    <source>
        <strain evidence="2">NRRL ISP-5002</strain>
    </source>
</reference>
<dbReference type="EMBL" id="LGKG01000140">
    <property type="protein sequence ID" value="KPC62380.1"/>
    <property type="molecule type" value="Genomic_DNA"/>
</dbReference>
<proteinExistence type="predicted"/>
<dbReference type="AlphaFoldDB" id="A0A0N0GZC8"/>
<organism evidence="1 2">
    <name type="scientific">Streptomyces chattanoogensis</name>
    <dbReference type="NCBI Taxonomy" id="66876"/>
    <lineage>
        <taxon>Bacteria</taxon>
        <taxon>Bacillati</taxon>
        <taxon>Actinomycetota</taxon>
        <taxon>Actinomycetes</taxon>
        <taxon>Kitasatosporales</taxon>
        <taxon>Streptomycetaceae</taxon>
        <taxon>Streptomyces</taxon>
    </lineage>
</organism>
<dbReference type="PATRIC" id="fig|66876.3.peg.4331"/>
<dbReference type="Proteomes" id="UP000037982">
    <property type="component" value="Unassembled WGS sequence"/>
</dbReference>
<comment type="caution">
    <text evidence="1">The sequence shown here is derived from an EMBL/GenBank/DDBJ whole genome shotgun (WGS) entry which is preliminary data.</text>
</comment>
<sequence length="158" mass="16730">MRAVVSRWEAGICRSRVLQEPDGARLEAALAELDGEVCTELSVERWEEGGGVLTVSGGPGVFLVTGERDDGTLFQLCRAPVAADGGGPGRRVRPKELGARCLDGDLHGLQEEPVWLVCGGQGAYFPADELVDGAAARWAVREFVAGFPGGLAAPWRVE</sequence>
<accession>A0A0N0GZC8</accession>
<evidence type="ECO:0000313" key="2">
    <source>
        <dbReference type="Proteomes" id="UP000037982"/>
    </source>
</evidence>
<evidence type="ECO:0000313" key="1">
    <source>
        <dbReference type="EMBL" id="KPC62380.1"/>
    </source>
</evidence>
<keyword evidence="2" id="KW-1185">Reference proteome</keyword>
<protein>
    <submittedName>
        <fullName evidence="1">Uncharacterized protein</fullName>
    </submittedName>
</protein>
<gene>
    <name evidence="1" type="ORF">ADL29_19700</name>
</gene>